<dbReference type="GeneID" id="16992994"/>
<protein>
    <submittedName>
        <fullName evidence="1">Uncharacterized protein</fullName>
    </submittedName>
</protein>
<name>M1V4M1_CYAM1</name>
<reference evidence="1 2" key="2">
    <citation type="journal article" date="2007" name="BMC Biol.">
        <title>A 100%-complete sequence reveals unusually simple genomic features in the hot-spring red alga Cyanidioschyzon merolae.</title>
        <authorList>
            <person name="Nozaki H."/>
            <person name="Takano H."/>
            <person name="Misumi O."/>
            <person name="Terasawa K."/>
            <person name="Matsuzaki M."/>
            <person name="Maruyama S."/>
            <person name="Nishida K."/>
            <person name="Yagisawa F."/>
            <person name="Yoshida Y."/>
            <person name="Fujiwara T."/>
            <person name="Takio S."/>
            <person name="Tamura K."/>
            <person name="Chung S.J."/>
            <person name="Nakamura S."/>
            <person name="Kuroiwa H."/>
            <person name="Tanaka K."/>
            <person name="Sato N."/>
            <person name="Kuroiwa T."/>
        </authorList>
    </citation>
    <scope>NUCLEOTIDE SEQUENCE [LARGE SCALE GENOMIC DNA]</scope>
    <source>
        <strain evidence="1 2">10D</strain>
    </source>
</reference>
<evidence type="ECO:0000313" key="2">
    <source>
        <dbReference type="Proteomes" id="UP000007014"/>
    </source>
</evidence>
<dbReference type="Gramene" id="CMF142CT">
    <property type="protein sequence ID" value="CMF142CT"/>
    <property type="gene ID" value="CMF142C"/>
</dbReference>
<reference evidence="1 2" key="1">
    <citation type="journal article" date="2004" name="Nature">
        <title>Genome sequence of the ultrasmall unicellular red alga Cyanidioschyzon merolae 10D.</title>
        <authorList>
            <person name="Matsuzaki M."/>
            <person name="Misumi O."/>
            <person name="Shin-i T."/>
            <person name="Maruyama S."/>
            <person name="Takahara M."/>
            <person name="Miyagishima S."/>
            <person name="Mori T."/>
            <person name="Nishida K."/>
            <person name="Yagisawa F."/>
            <person name="Nishida K."/>
            <person name="Yoshida Y."/>
            <person name="Nishimura Y."/>
            <person name="Nakao S."/>
            <person name="Kobayashi T."/>
            <person name="Momoyama Y."/>
            <person name="Higashiyama T."/>
            <person name="Minoda A."/>
            <person name="Sano M."/>
            <person name="Nomoto H."/>
            <person name="Oishi K."/>
            <person name="Hayashi H."/>
            <person name="Ohta F."/>
            <person name="Nishizaka S."/>
            <person name="Haga S."/>
            <person name="Miura S."/>
            <person name="Morishita T."/>
            <person name="Kabeya Y."/>
            <person name="Terasawa K."/>
            <person name="Suzuki Y."/>
            <person name="Ishii Y."/>
            <person name="Asakawa S."/>
            <person name="Takano H."/>
            <person name="Ohta N."/>
            <person name="Kuroiwa H."/>
            <person name="Tanaka K."/>
            <person name="Shimizu N."/>
            <person name="Sugano S."/>
            <person name="Sato N."/>
            <person name="Nozaki H."/>
            <person name="Ogasawara N."/>
            <person name="Kohara Y."/>
            <person name="Kuroiwa T."/>
        </authorList>
    </citation>
    <scope>NUCLEOTIDE SEQUENCE [LARGE SCALE GENOMIC DNA]</scope>
    <source>
        <strain evidence="1 2">10D</strain>
    </source>
</reference>
<keyword evidence="2" id="KW-1185">Reference proteome</keyword>
<dbReference type="RefSeq" id="XP_005535791.1">
    <property type="nucleotide sequence ID" value="XM_005535734.1"/>
</dbReference>
<dbReference type="KEGG" id="cme:CYME_CMF142C"/>
<dbReference type="Proteomes" id="UP000007014">
    <property type="component" value="Chromosome 6"/>
</dbReference>
<dbReference type="AlphaFoldDB" id="M1V4M1"/>
<proteinExistence type="predicted"/>
<sequence>MSYTSPGPDPGAREPKTELIQRYPNDCLFFCAFHSMRTLTMTPKHAAGCRVSTPFIRMVMKSHRWNTQKHAAMGGLCASHTWSSIPYGNTSSYSAGNGRLPLSMRHVQLRTLDMWLGTPRRAYCRPTRRHKRA</sequence>
<gene>
    <name evidence="1" type="ORF">CYME_CMF142C</name>
</gene>
<organism evidence="1 2">
    <name type="scientific">Cyanidioschyzon merolae (strain NIES-3377 / 10D)</name>
    <name type="common">Unicellular red alga</name>
    <dbReference type="NCBI Taxonomy" id="280699"/>
    <lineage>
        <taxon>Eukaryota</taxon>
        <taxon>Rhodophyta</taxon>
        <taxon>Bangiophyceae</taxon>
        <taxon>Cyanidiales</taxon>
        <taxon>Cyanidiaceae</taxon>
        <taxon>Cyanidioschyzon</taxon>
    </lineage>
</organism>
<dbReference type="EMBL" id="AP006488">
    <property type="protein sequence ID" value="BAM79505.1"/>
    <property type="molecule type" value="Genomic_DNA"/>
</dbReference>
<accession>M1V4M1</accession>
<evidence type="ECO:0000313" key="1">
    <source>
        <dbReference type="EMBL" id="BAM79505.1"/>
    </source>
</evidence>
<dbReference type="HOGENOM" id="CLU_1909653_0_0_1"/>